<dbReference type="EMBL" id="JACJFN010000002">
    <property type="protein sequence ID" value="MBB1519750.1"/>
    <property type="molecule type" value="Genomic_DNA"/>
</dbReference>
<dbReference type="GO" id="GO:0006099">
    <property type="term" value="P:tricarboxylic acid cycle"/>
    <property type="evidence" value="ECO:0007669"/>
    <property type="project" value="UniProtKB-UniRule"/>
</dbReference>
<dbReference type="PANTHER" id="PTHR43416:SF5">
    <property type="entry name" value="DIHYDROLIPOYLLYSINE-RESIDUE SUCCINYLTRANSFERASE COMPONENT OF 2-OXOGLUTARATE DEHYDROGENASE COMPLEX, MITOCHONDRIAL"/>
    <property type="match status" value="1"/>
</dbReference>
<dbReference type="InterPro" id="IPR011053">
    <property type="entry name" value="Single_hybrid_motif"/>
</dbReference>
<evidence type="ECO:0000256" key="9">
    <source>
        <dbReference type="ARBA" id="ARBA00023315"/>
    </source>
</evidence>
<dbReference type="RefSeq" id="WP_182833743.1">
    <property type="nucleotide sequence ID" value="NZ_JACJFN010000002.1"/>
</dbReference>
<evidence type="ECO:0000313" key="15">
    <source>
        <dbReference type="Proteomes" id="UP000581189"/>
    </source>
</evidence>
<evidence type="ECO:0000256" key="8">
    <source>
        <dbReference type="ARBA" id="ARBA00022823"/>
    </source>
</evidence>
<evidence type="ECO:0000256" key="11">
    <source>
        <dbReference type="RuleBase" id="RU361138"/>
    </source>
</evidence>
<evidence type="ECO:0000256" key="7">
    <source>
        <dbReference type="ARBA" id="ARBA00022679"/>
    </source>
</evidence>
<organism evidence="14 15">
    <name type="scientific">Aquipseudomonas guryensis</name>
    <dbReference type="NCBI Taxonomy" id="2759165"/>
    <lineage>
        <taxon>Bacteria</taxon>
        <taxon>Pseudomonadati</taxon>
        <taxon>Pseudomonadota</taxon>
        <taxon>Gammaproteobacteria</taxon>
        <taxon>Pseudomonadales</taxon>
        <taxon>Pseudomonadaceae</taxon>
        <taxon>Aquipseudomonas</taxon>
    </lineage>
</organism>
<dbReference type="NCBIfam" id="NF004309">
    <property type="entry name" value="PRK05704.1"/>
    <property type="match status" value="1"/>
</dbReference>
<dbReference type="InterPro" id="IPR036625">
    <property type="entry name" value="E3-bd_dom_sf"/>
</dbReference>
<dbReference type="Gene3D" id="2.40.50.100">
    <property type="match status" value="1"/>
</dbReference>
<dbReference type="Pfam" id="PF00364">
    <property type="entry name" value="Biotin_lipoyl"/>
    <property type="match status" value="1"/>
</dbReference>
<feature type="domain" description="Lipoyl-binding" evidence="12">
    <location>
        <begin position="2"/>
        <end position="77"/>
    </location>
</feature>
<dbReference type="InterPro" id="IPR004167">
    <property type="entry name" value="PSBD"/>
</dbReference>
<gene>
    <name evidence="14" type="primary">odhB</name>
    <name evidence="14" type="ORF">H3H45_10915</name>
</gene>
<dbReference type="SUPFAM" id="SSF51230">
    <property type="entry name" value="Single hybrid motif"/>
    <property type="match status" value="1"/>
</dbReference>
<keyword evidence="6 11" id="KW-0816">Tricarboxylic acid cycle</keyword>
<dbReference type="InterPro" id="IPR003016">
    <property type="entry name" value="2-oxoA_DH_lipoyl-BS"/>
</dbReference>
<keyword evidence="7 11" id="KW-0808">Transferase</keyword>
<dbReference type="PROSITE" id="PS50968">
    <property type="entry name" value="BIOTINYL_LIPOYL"/>
    <property type="match status" value="1"/>
</dbReference>
<proteinExistence type="inferred from homology"/>
<evidence type="ECO:0000256" key="6">
    <source>
        <dbReference type="ARBA" id="ARBA00022532"/>
    </source>
</evidence>
<dbReference type="FunFam" id="3.30.559.10:FF:000007">
    <property type="entry name" value="Dihydrolipoamide acetyltransferase component of pyruvate dehydrogenase complex"/>
    <property type="match status" value="1"/>
</dbReference>
<dbReference type="GO" id="GO:0004149">
    <property type="term" value="F:dihydrolipoyllysine-residue succinyltransferase activity"/>
    <property type="evidence" value="ECO:0007669"/>
    <property type="project" value="UniProtKB-UniRule"/>
</dbReference>
<dbReference type="AlphaFoldDB" id="A0A7W4DBX7"/>
<evidence type="ECO:0000259" key="13">
    <source>
        <dbReference type="PROSITE" id="PS51826"/>
    </source>
</evidence>
<evidence type="ECO:0000256" key="1">
    <source>
        <dbReference type="ARBA" id="ARBA00004052"/>
    </source>
</evidence>
<name>A0A7W4DBX7_9GAMM</name>
<dbReference type="GO" id="GO:0005829">
    <property type="term" value="C:cytosol"/>
    <property type="evidence" value="ECO:0007669"/>
    <property type="project" value="TreeGrafter"/>
</dbReference>
<keyword evidence="9 11" id="KW-0012">Acyltransferase</keyword>
<sequence>MAIEIKAPTFPESVADGTVATWHKKPGDAVKRDELIVDIETDKVVMEVLAEADGVLAEIVKNEGDTVLSGELLGKLGAAGAAVAAAPAAAAPVAASAAAPAAGDDEAILSPAARKIAEEGGIDPNSITGTGKGGRVTKEDAVAAVAAKKAAPAPVAKPAAPAADAPVFAAGDRVEKRVPMTRLRAKVAERLVEAQSTMAMLTTFNEVDMHEVMALRSKYKDLFEKTHNGVRLGFMSFFVKAAVEALKRFPAVNASIDGNDIVYHGYQDIGVAVSSDRGLVVPVLRNAELMSLAEVENGIATFGKKARDGKLSIEEMTGGTFTITNGGTFGSMMSTPIVNPPQAAILGMHNIIQRPVAINGQVVIRPMMYLALSYDHRLIDGKEAVSFLVTIKNLLEDPARLLLDI</sequence>
<comment type="function">
    <text evidence="1 11">E2 component of the 2-oxoglutarate dehydrogenase (OGDH) complex which catalyzes the second step in the conversion of 2-oxoglutarate to succinyl-CoA and CO(2).</text>
</comment>
<evidence type="ECO:0000256" key="2">
    <source>
        <dbReference type="ARBA" id="ARBA00005145"/>
    </source>
</evidence>
<dbReference type="InterPro" id="IPR001078">
    <property type="entry name" value="2-oxoacid_DH_actylTfrase"/>
</dbReference>
<evidence type="ECO:0000259" key="12">
    <source>
        <dbReference type="PROSITE" id="PS50968"/>
    </source>
</evidence>
<comment type="cofactor">
    <cofactor evidence="11">
        <name>(R)-lipoate</name>
        <dbReference type="ChEBI" id="CHEBI:83088"/>
    </cofactor>
    <text evidence="11">Binds 1 lipoyl cofactor covalently.</text>
</comment>
<keyword evidence="15" id="KW-1185">Reference proteome</keyword>
<evidence type="ECO:0000256" key="4">
    <source>
        <dbReference type="ARBA" id="ARBA00012945"/>
    </source>
</evidence>
<dbReference type="Proteomes" id="UP000581189">
    <property type="component" value="Unassembled WGS sequence"/>
</dbReference>
<evidence type="ECO:0000256" key="3">
    <source>
        <dbReference type="ARBA" id="ARBA00007317"/>
    </source>
</evidence>
<comment type="caution">
    <text evidence="14">The sequence shown here is derived from an EMBL/GenBank/DDBJ whole genome shotgun (WGS) entry which is preliminary data.</text>
</comment>
<dbReference type="Gene3D" id="3.30.559.10">
    <property type="entry name" value="Chloramphenicol acetyltransferase-like domain"/>
    <property type="match status" value="1"/>
</dbReference>
<dbReference type="PANTHER" id="PTHR43416">
    <property type="entry name" value="DIHYDROLIPOYLLYSINE-RESIDUE SUCCINYLTRANSFERASE COMPONENT OF 2-OXOGLUTARATE DEHYDROGENASE COMPLEX, MITOCHONDRIAL-RELATED"/>
    <property type="match status" value="1"/>
</dbReference>
<comment type="similarity">
    <text evidence="3 11">Belongs to the 2-oxoacid dehydrogenase family.</text>
</comment>
<accession>A0A7W4DBX7</accession>
<dbReference type="InterPro" id="IPR023213">
    <property type="entry name" value="CAT-like_dom_sf"/>
</dbReference>
<evidence type="ECO:0000313" key="14">
    <source>
        <dbReference type="EMBL" id="MBB1519750.1"/>
    </source>
</evidence>
<feature type="domain" description="Peripheral subunit-binding (PSBD)" evidence="13">
    <location>
        <begin position="108"/>
        <end position="145"/>
    </location>
</feature>
<dbReference type="SUPFAM" id="SSF47005">
    <property type="entry name" value="Peripheral subunit-binding domain of 2-oxo acid dehydrogenase complex"/>
    <property type="match status" value="1"/>
</dbReference>
<dbReference type="NCBIfam" id="TIGR01347">
    <property type="entry name" value="sucB"/>
    <property type="match status" value="1"/>
</dbReference>
<dbReference type="GO" id="GO:0045252">
    <property type="term" value="C:oxoglutarate dehydrogenase complex"/>
    <property type="evidence" value="ECO:0007669"/>
    <property type="project" value="UniProtKB-UniRule"/>
</dbReference>
<dbReference type="SUPFAM" id="SSF52777">
    <property type="entry name" value="CoA-dependent acyltransferases"/>
    <property type="match status" value="1"/>
</dbReference>
<protein>
    <recommendedName>
        <fullName evidence="5 11">Dihydrolipoyllysine-residue succinyltransferase component of 2-oxoglutarate dehydrogenase complex</fullName>
        <ecNumber evidence="4 11">2.3.1.61</ecNumber>
    </recommendedName>
    <alternativeName>
        <fullName evidence="11">2-oxoglutarate dehydrogenase complex component E2</fullName>
    </alternativeName>
</protein>
<comment type="pathway">
    <text evidence="2 11">Amino-acid degradation; L-lysine degradation via saccharopine pathway; glutaryl-CoA from L-lysine: step 6/6.</text>
</comment>
<dbReference type="InterPro" id="IPR000089">
    <property type="entry name" value="Biotin_lipoyl"/>
</dbReference>
<evidence type="ECO:0000256" key="5">
    <source>
        <dbReference type="ARBA" id="ARBA00019511"/>
    </source>
</evidence>
<reference evidence="14 15" key="1">
    <citation type="submission" date="2020-08" db="EMBL/GenBank/DDBJ databases">
        <authorList>
            <person name="Kim C.M."/>
        </authorList>
    </citation>
    <scope>NUCLEOTIDE SEQUENCE [LARGE SCALE GENOMIC DNA]</scope>
    <source>
        <strain evidence="14 15">SR9</strain>
    </source>
</reference>
<evidence type="ECO:0000256" key="10">
    <source>
        <dbReference type="ARBA" id="ARBA00052761"/>
    </source>
</evidence>
<dbReference type="InterPro" id="IPR050537">
    <property type="entry name" value="2-oxoacid_dehydrogenase"/>
</dbReference>
<dbReference type="EC" id="2.3.1.61" evidence="4 11"/>
<keyword evidence="8 11" id="KW-0450">Lipoyl</keyword>
<dbReference type="InterPro" id="IPR006255">
    <property type="entry name" value="SucB"/>
</dbReference>
<dbReference type="Gene3D" id="4.10.320.10">
    <property type="entry name" value="E3-binding domain"/>
    <property type="match status" value="1"/>
</dbReference>
<dbReference type="PROSITE" id="PS51826">
    <property type="entry name" value="PSBD"/>
    <property type="match status" value="1"/>
</dbReference>
<dbReference type="Pfam" id="PF00198">
    <property type="entry name" value="2-oxoacid_dh"/>
    <property type="match status" value="1"/>
</dbReference>
<dbReference type="GO" id="GO:0033512">
    <property type="term" value="P:L-lysine catabolic process to acetyl-CoA via saccharopine"/>
    <property type="evidence" value="ECO:0007669"/>
    <property type="project" value="UniProtKB-UniRule"/>
</dbReference>
<comment type="catalytic activity">
    <reaction evidence="10 11">
        <text>N(6)-[(R)-dihydrolipoyl]-L-lysyl-[protein] + succinyl-CoA = N(6)-[(R)-S(8)-succinyldihydrolipoyl]-L-lysyl-[protein] + CoA</text>
        <dbReference type="Rhea" id="RHEA:15213"/>
        <dbReference type="Rhea" id="RHEA-COMP:10475"/>
        <dbReference type="Rhea" id="RHEA-COMP:20092"/>
        <dbReference type="ChEBI" id="CHEBI:57287"/>
        <dbReference type="ChEBI" id="CHEBI:57292"/>
        <dbReference type="ChEBI" id="CHEBI:83100"/>
        <dbReference type="ChEBI" id="CHEBI:83120"/>
        <dbReference type="EC" id="2.3.1.61"/>
    </reaction>
</comment>
<dbReference type="UniPathway" id="UPA00868">
    <property type="reaction ID" value="UER00840"/>
</dbReference>
<dbReference type="CDD" id="cd06849">
    <property type="entry name" value="lipoyl_domain"/>
    <property type="match status" value="1"/>
</dbReference>
<dbReference type="PROSITE" id="PS00189">
    <property type="entry name" value="LIPOYL"/>
    <property type="match status" value="1"/>
</dbReference>
<dbReference type="Pfam" id="PF02817">
    <property type="entry name" value="E3_binding"/>
    <property type="match status" value="1"/>
</dbReference>